<keyword evidence="1" id="KW-1133">Transmembrane helix</keyword>
<evidence type="ECO:0000256" key="1">
    <source>
        <dbReference type="SAM" id="Phobius"/>
    </source>
</evidence>
<reference evidence="2" key="1">
    <citation type="journal article" date="2023" name="IScience">
        <title>Live-bearing cockroach genome reveals convergent evolutionary mechanisms linked to viviparity in insects and beyond.</title>
        <authorList>
            <person name="Fouks B."/>
            <person name="Harrison M.C."/>
            <person name="Mikhailova A.A."/>
            <person name="Marchal E."/>
            <person name="English S."/>
            <person name="Carruthers M."/>
            <person name="Jennings E.C."/>
            <person name="Chiamaka E.L."/>
            <person name="Frigard R.A."/>
            <person name="Pippel M."/>
            <person name="Attardo G.M."/>
            <person name="Benoit J.B."/>
            <person name="Bornberg-Bauer E."/>
            <person name="Tobe S.S."/>
        </authorList>
    </citation>
    <scope>NUCLEOTIDE SEQUENCE</scope>
    <source>
        <strain evidence="2">Stay&amp;Tobe</strain>
    </source>
</reference>
<feature type="non-terminal residue" evidence="2">
    <location>
        <position position="169"/>
    </location>
</feature>
<dbReference type="Proteomes" id="UP001233999">
    <property type="component" value="Unassembled WGS sequence"/>
</dbReference>
<protein>
    <submittedName>
        <fullName evidence="2">Uncharacterized protein</fullName>
    </submittedName>
</protein>
<dbReference type="GO" id="GO:0005886">
    <property type="term" value="C:plasma membrane"/>
    <property type="evidence" value="ECO:0007669"/>
    <property type="project" value="TreeGrafter"/>
</dbReference>
<feature type="non-terminal residue" evidence="2">
    <location>
        <position position="1"/>
    </location>
</feature>
<dbReference type="PANTHER" id="PTHR45638">
    <property type="entry name" value="CYCLIC NUCLEOTIDE-GATED CATION CHANNEL SUBUNIT A"/>
    <property type="match status" value="1"/>
</dbReference>
<dbReference type="PANTHER" id="PTHR45638:SF11">
    <property type="entry name" value="CYCLIC NUCLEOTIDE-GATED CATION CHANNEL SUBUNIT A"/>
    <property type="match status" value="1"/>
</dbReference>
<dbReference type="GO" id="GO:0005222">
    <property type="term" value="F:intracellularly cAMP-activated cation channel activity"/>
    <property type="evidence" value="ECO:0007669"/>
    <property type="project" value="TreeGrafter"/>
</dbReference>
<dbReference type="AlphaFoldDB" id="A0AAD7ZKJ7"/>
<evidence type="ECO:0000313" key="2">
    <source>
        <dbReference type="EMBL" id="KAJ9582395.1"/>
    </source>
</evidence>
<dbReference type="GO" id="GO:0030553">
    <property type="term" value="F:cGMP binding"/>
    <property type="evidence" value="ECO:0007669"/>
    <property type="project" value="TreeGrafter"/>
</dbReference>
<proteinExistence type="predicted"/>
<keyword evidence="1" id="KW-0472">Membrane</keyword>
<comment type="caution">
    <text evidence="2">The sequence shown here is derived from an EMBL/GenBank/DDBJ whole genome shotgun (WGS) entry which is preliminary data.</text>
</comment>
<dbReference type="GO" id="GO:0044877">
    <property type="term" value="F:protein-containing complex binding"/>
    <property type="evidence" value="ECO:0007669"/>
    <property type="project" value="TreeGrafter"/>
</dbReference>
<gene>
    <name evidence="2" type="ORF">L9F63_003248</name>
</gene>
<evidence type="ECO:0000313" key="3">
    <source>
        <dbReference type="Proteomes" id="UP001233999"/>
    </source>
</evidence>
<accession>A0AAD7ZKJ7</accession>
<name>A0AAD7ZKJ7_DIPPU</name>
<dbReference type="InterPro" id="IPR050866">
    <property type="entry name" value="CNG_cation_channel"/>
</dbReference>
<dbReference type="GO" id="GO:0005223">
    <property type="term" value="F:intracellularly cGMP-activated cation channel activity"/>
    <property type="evidence" value="ECO:0007669"/>
    <property type="project" value="TreeGrafter"/>
</dbReference>
<feature type="transmembrane region" description="Helical" evidence="1">
    <location>
        <begin position="95"/>
        <end position="116"/>
    </location>
</feature>
<dbReference type="EMBL" id="JASPKZ010007802">
    <property type="protein sequence ID" value="KAJ9582395.1"/>
    <property type="molecule type" value="Genomic_DNA"/>
</dbReference>
<organism evidence="2 3">
    <name type="scientific">Diploptera punctata</name>
    <name type="common">Pacific beetle cockroach</name>
    <dbReference type="NCBI Taxonomy" id="6984"/>
    <lineage>
        <taxon>Eukaryota</taxon>
        <taxon>Metazoa</taxon>
        <taxon>Ecdysozoa</taxon>
        <taxon>Arthropoda</taxon>
        <taxon>Hexapoda</taxon>
        <taxon>Insecta</taxon>
        <taxon>Pterygota</taxon>
        <taxon>Neoptera</taxon>
        <taxon>Polyneoptera</taxon>
        <taxon>Dictyoptera</taxon>
        <taxon>Blattodea</taxon>
        <taxon>Blaberoidea</taxon>
        <taxon>Blaberidae</taxon>
        <taxon>Diplopterinae</taxon>
        <taxon>Diploptera</taxon>
    </lineage>
</organism>
<sequence length="169" mass="19513">KKLYWILRRRLRRATSSLRTRWRRLYRRQNQTQGGSTNTDPQTRAPAADGFLAKFSSVAGAPPSQNQHFDSGDPTSKCWQNRLVVDPTKPFHYRWLVVVSLAVLYNFVFVIGRSVFWELNNAAPALWWTLDYTCDAIYLLDTLIHAHEGKLPHIKSEYPGSSTNTITYL</sequence>
<keyword evidence="3" id="KW-1185">Reference proteome</keyword>
<dbReference type="SUPFAM" id="SSF81324">
    <property type="entry name" value="Voltage-gated potassium channels"/>
    <property type="match status" value="1"/>
</dbReference>
<dbReference type="GO" id="GO:0017071">
    <property type="term" value="C:intracellular cyclic nucleotide activated cation channel complex"/>
    <property type="evidence" value="ECO:0007669"/>
    <property type="project" value="TreeGrafter"/>
</dbReference>
<reference evidence="2" key="2">
    <citation type="submission" date="2023-05" db="EMBL/GenBank/DDBJ databases">
        <authorList>
            <person name="Fouks B."/>
        </authorList>
    </citation>
    <scope>NUCLEOTIDE SEQUENCE</scope>
    <source>
        <strain evidence="2">Stay&amp;Tobe</strain>
        <tissue evidence="2">Testes</tissue>
    </source>
</reference>
<keyword evidence="1" id="KW-0812">Transmembrane</keyword>